<dbReference type="SUPFAM" id="SSF103473">
    <property type="entry name" value="MFS general substrate transporter"/>
    <property type="match status" value="1"/>
</dbReference>
<comment type="subcellular location">
    <subcellularLocation>
        <location evidence="1">Membrane</location>
        <topology evidence="1">Multi-pass membrane protein</topology>
    </subcellularLocation>
</comment>
<feature type="transmembrane region" description="Helical" evidence="5">
    <location>
        <begin position="309"/>
        <end position="327"/>
    </location>
</feature>
<feature type="transmembrane region" description="Helical" evidence="5">
    <location>
        <begin position="333"/>
        <end position="351"/>
    </location>
</feature>
<evidence type="ECO:0000256" key="5">
    <source>
        <dbReference type="SAM" id="Phobius"/>
    </source>
</evidence>
<accession>A0A9P0MJE3</accession>
<keyword evidence="7" id="KW-1185">Reference proteome</keyword>
<protein>
    <submittedName>
        <fullName evidence="6">Uncharacterized protein</fullName>
    </submittedName>
</protein>
<dbReference type="Gene3D" id="1.20.1250.20">
    <property type="entry name" value="MFS general substrate transporter like domains"/>
    <property type="match status" value="1"/>
</dbReference>
<evidence type="ECO:0000313" key="7">
    <source>
        <dbReference type="Proteomes" id="UP001152798"/>
    </source>
</evidence>
<dbReference type="GO" id="GO:0016020">
    <property type="term" value="C:membrane"/>
    <property type="evidence" value="ECO:0007669"/>
    <property type="project" value="UniProtKB-SubCell"/>
</dbReference>
<evidence type="ECO:0000256" key="1">
    <source>
        <dbReference type="ARBA" id="ARBA00004141"/>
    </source>
</evidence>
<evidence type="ECO:0000256" key="2">
    <source>
        <dbReference type="ARBA" id="ARBA00022692"/>
    </source>
</evidence>
<gene>
    <name evidence="6" type="ORF">NEZAVI_LOCUS6691</name>
</gene>
<feature type="transmembrane region" description="Helical" evidence="5">
    <location>
        <begin position="276"/>
        <end position="302"/>
    </location>
</feature>
<feature type="transmembrane region" description="Helical" evidence="5">
    <location>
        <begin position="94"/>
        <end position="115"/>
    </location>
</feature>
<reference evidence="6" key="1">
    <citation type="submission" date="2022-01" db="EMBL/GenBank/DDBJ databases">
        <authorList>
            <person name="King R."/>
        </authorList>
    </citation>
    <scope>NUCLEOTIDE SEQUENCE</scope>
</reference>
<keyword evidence="2 5" id="KW-0812">Transmembrane</keyword>
<keyword evidence="3 5" id="KW-1133">Transmembrane helix</keyword>
<dbReference type="InterPro" id="IPR011701">
    <property type="entry name" value="MFS"/>
</dbReference>
<proteinExistence type="predicted"/>
<dbReference type="OrthoDB" id="6616560at2759"/>
<sequence length="450" mass="49955">MKTSWYEFTSEPAVFLYTFSAWTYSVVIRYFLMQKTCSPDIEPPLRYACNETNLQIEANELMVVRNTWFELLSIIPLLVAGCARDATGLNKPMMYVGLAGEAIGVSIALFSALTWKMSAWSTMVSEAVVRGIAGGGKMFYLGTACVVTERSKPSQRTARLTLNLAAAASGACLASTFSRHFVKHLGYQTSFISINAMLLLALFLVIFIFEDESKLMKSESWQVVGKLTTLFKSRPNGKVIWLMVLCSALATATTKAEENLFLNYMMKGFGFSFKQIGYFQTYQLIIRAASSLSLPLLLFSFLKNSGFKIGIICSIIAVISSTAMGFATAKLELLLITLLDFSKCFLVTIPLSMVTRCVNAYEIGIYLSLCYIWQNILIGAFSYGYDTIFASTVKQLPGTFYFASAAVSGMLVILYRIALHIYVPSENEDDTENESDLDKCVNCFNIAVKH</sequence>
<feature type="transmembrane region" description="Helical" evidence="5">
    <location>
        <begin position="400"/>
        <end position="418"/>
    </location>
</feature>
<evidence type="ECO:0000313" key="6">
    <source>
        <dbReference type="EMBL" id="CAH1396670.1"/>
    </source>
</evidence>
<evidence type="ECO:0000256" key="3">
    <source>
        <dbReference type="ARBA" id="ARBA00022989"/>
    </source>
</evidence>
<feature type="transmembrane region" description="Helical" evidence="5">
    <location>
        <begin position="239"/>
        <end position="256"/>
    </location>
</feature>
<dbReference type="InterPro" id="IPR036259">
    <property type="entry name" value="MFS_trans_sf"/>
</dbReference>
<dbReference type="Pfam" id="PF07690">
    <property type="entry name" value="MFS_1"/>
    <property type="match status" value="1"/>
</dbReference>
<feature type="transmembrane region" description="Helical" evidence="5">
    <location>
        <begin position="190"/>
        <end position="209"/>
    </location>
</feature>
<name>A0A9P0MJE3_NEZVI</name>
<feature type="transmembrane region" description="Helical" evidence="5">
    <location>
        <begin position="160"/>
        <end position="178"/>
    </location>
</feature>
<dbReference type="PANTHER" id="PTHR23507">
    <property type="entry name" value="ZGC:174356"/>
    <property type="match status" value="1"/>
</dbReference>
<keyword evidence="4 5" id="KW-0472">Membrane</keyword>
<feature type="transmembrane region" description="Helical" evidence="5">
    <location>
        <begin position="363"/>
        <end position="385"/>
    </location>
</feature>
<dbReference type="PANTHER" id="PTHR23507:SF1">
    <property type="entry name" value="FI18259P1-RELATED"/>
    <property type="match status" value="1"/>
</dbReference>
<evidence type="ECO:0000256" key="4">
    <source>
        <dbReference type="ARBA" id="ARBA00023136"/>
    </source>
</evidence>
<dbReference type="GO" id="GO:0022857">
    <property type="term" value="F:transmembrane transporter activity"/>
    <property type="evidence" value="ECO:0007669"/>
    <property type="project" value="InterPro"/>
</dbReference>
<organism evidence="6 7">
    <name type="scientific">Nezara viridula</name>
    <name type="common">Southern green stink bug</name>
    <name type="synonym">Cimex viridulus</name>
    <dbReference type="NCBI Taxonomy" id="85310"/>
    <lineage>
        <taxon>Eukaryota</taxon>
        <taxon>Metazoa</taxon>
        <taxon>Ecdysozoa</taxon>
        <taxon>Arthropoda</taxon>
        <taxon>Hexapoda</taxon>
        <taxon>Insecta</taxon>
        <taxon>Pterygota</taxon>
        <taxon>Neoptera</taxon>
        <taxon>Paraneoptera</taxon>
        <taxon>Hemiptera</taxon>
        <taxon>Heteroptera</taxon>
        <taxon>Panheteroptera</taxon>
        <taxon>Pentatomomorpha</taxon>
        <taxon>Pentatomoidea</taxon>
        <taxon>Pentatomidae</taxon>
        <taxon>Pentatominae</taxon>
        <taxon>Nezara</taxon>
    </lineage>
</organism>
<dbReference type="EMBL" id="OV725079">
    <property type="protein sequence ID" value="CAH1396670.1"/>
    <property type="molecule type" value="Genomic_DNA"/>
</dbReference>
<dbReference type="Proteomes" id="UP001152798">
    <property type="component" value="Chromosome 3"/>
</dbReference>
<dbReference type="AlphaFoldDB" id="A0A9P0MJE3"/>
<feature type="transmembrane region" description="Helical" evidence="5">
    <location>
        <begin position="12"/>
        <end position="32"/>
    </location>
</feature>